<dbReference type="Proteomes" id="UP000276128">
    <property type="component" value="Unassembled WGS sequence"/>
</dbReference>
<dbReference type="InterPro" id="IPR037522">
    <property type="entry name" value="HD_GYP_dom"/>
</dbReference>
<feature type="transmembrane region" description="Helical" evidence="1">
    <location>
        <begin position="43"/>
        <end position="61"/>
    </location>
</feature>
<feature type="domain" description="HD-GYP" evidence="2">
    <location>
        <begin position="186"/>
        <end position="373"/>
    </location>
</feature>
<dbReference type="PROSITE" id="PS51832">
    <property type="entry name" value="HD_GYP"/>
    <property type="match status" value="1"/>
</dbReference>
<feature type="transmembrane region" description="Helical" evidence="1">
    <location>
        <begin position="120"/>
        <end position="137"/>
    </location>
</feature>
<gene>
    <name evidence="3" type="ORF">EJQ19_18105</name>
</gene>
<comment type="caution">
    <text evidence="3">The sequence shown here is derived from an EMBL/GenBank/DDBJ whole genome shotgun (WGS) entry which is preliminary data.</text>
</comment>
<dbReference type="Pfam" id="PF13487">
    <property type="entry name" value="HD_5"/>
    <property type="match status" value="1"/>
</dbReference>
<dbReference type="EMBL" id="RXHU01000054">
    <property type="protein sequence ID" value="RTE08337.1"/>
    <property type="molecule type" value="Genomic_DNA"/>
</dbReference>
<keyword evidence="1" id="KW-0812">Transmembrane</keyword>
<evidence type="ECO:0000313" key="3">
    <source>
        <dbReference type="EMBL" id="RTE08337.1"/>
    </source>
</evidence>
<dbReference type="Gene3D" id="1.10.3210.10">
    <property type="entry name" value="Hypothetical protein af1432"/>
    <property type="match status" value="1"/>
</dbReference>
<dbReference type="InterPro" id="IPR052020">
    <property type="entry name" value="Cyclic_di-GMP/3'3'-cGAMP_PDE"/>
</dbReference>
<accession>A0A430JBD4</accession>
<dbReference type="OrthoDB" id="9759601at2"/>
<feature type="transmembrane region" description="Helical" evidence="1">
    <location>
        <begin position="12"/>
        <end position="37"/>
    </location>
</feature>
<reference evidence="3 4" key="1">
    <citation type="submission" date="2018-12" db="EMBL/GenBank/DDBJ databases">
        <title>Bacillus ochoae sp. nov., Paenibacillus whitsoniae sp. nov., Paenibacillus spiritus sp. nov. Isolated from the Mars Exploration Rover during spacecraft assembly.</title>
        <authorList>
            <person name="Seuylemezian A."/>
            <person name="Vaishampayan P."/>
        </authorList>
    </citation>
    <scope>NUCLEOTIDE SEQUENCE [LARGE SCALE GENOMIC DNA]</scope>
    <source>
        <strain evidence="3 4">MER 54</strain>
    </source>
</reference>
<keyword evidence="4" id="KW-1185">Reference proteome</keyword>
<dbReference type="PANTHER" id="PTHR45228">
    <property type="entry name" value="CYCLIC DI-GMP PHOSPHODIESTERASE TM_0186-RELATED"/>
    <property type="match status" value="1"/>
</dbReference>
<protein>
    <recommendedName>
        <fullName evidence="2">HD-GYP domain-containing protein</fullName>
    </recommendedName>
</protein>
<evidence type="ECO:0000256" key="1">
    <source>
        <dbReference type="SAM" id="Phobius"/>
    </source>
</evidence>
<dbReference type="SUPFAM" id="SSF109604">
    <property type="entry name" value="HD-domain/PDEase-like"/>
    <property type="match status" value="1"/>
</dbReference>
<dbReference type="RefSeq" id="WP_126142638.1">
    <property type="nucleotide sequence ID" value="NZ_RXHU01000054.1"/>
</dbReference>
<dbReference type="PANTHER" id="PTHR45228:SF1">
    <property type="entry name" value="CYCLIC DI-GMP PHOSPHODIESTERASE TM_0186"/>
    <property type="match status" value="1"/>
</dbReference>
<keyword evidence="1" id="KW-1133">Transmembrane helix</keyword>
<dbReference type="AlphaFoldDB" id="A0A430JBD4"/>
<name>A0A430JBD4_9BACL</name>
<feature type="transmembrane region" description="Helical" evidence="1">
    <location>
        <begin position="157"/>
        <end position="174"/>
    </location>
</feature>
<organism evidence="3 4">
    <name type="scientific">Paenibacillus whitsoniae</name>
    <dbReference type="NCBI Taxonomy" id="2496558"/>
    <lineage>
        <taxon>Bacteria</taxon>
        <taxon>Bacillati</taxon>
        <taxon>Bacillota</taxon>
        <taxon>Bacilli</taxon>
        <taxon>Bacillales</taxon>
        <taxon>Paenibacillaceae</taxon>
        <taxon>Paenibacillus</taxon>
    </lineage>
</organism>
<proteinExistence type="predicted"/>
<evidence type="ECO:0000313" key="4">
    <source>
        <dbReference type="Proteomes" id="UP000276128"/>
    </source>
</evidence>
<sequence>MKFLQRLGSYPIHLLIMIIIGGLSTLCAACGAVYWLITRNVESQLYMVASATVALFGWGMYGLQWKLPTHRLYAQRLAPTVIFAVMALISLYDPIGLKLLWVAIVFFPIMLSLMVERRAYAYGSLLFLLYFIAFHWLSMGFKGSGNAFPILDIIAKNAYAIGSVLLGALIQLTVRKSKRDAEIASLHKQKQQVINMLQSFIPVGERKTQTSRKEIGEMSALLKKLVHVCGGVSVQEWEIDLLSLMHFVSRVKLPDYLFEKEGKLSEFEYEVVHEHCYMARELCEGIPDFQEVERTFLYHHEKIDGTGYPYRLVGAQVPALSQMLGIVEMYLAMTTPRSYREENSKQEAFLEIQKHSGTSFRADIVEAFGKVIR</sequence>
<evidence type="ECO:0000259" key="2">
    <source>
        <dbReference type="PROSITE" id="PS51832"/>
    </source>
</evidence>
<keyword evidence="1" id="KW-0472">Membrane</keyword>